<dbReference type="InterPro" id="IPR036388">
    <property type="entry name" value="WH-like_DNA-bd_sf"/>
</dbReference>
<comment type="caution">
    <text evidence="6">The sequence shown here is derived from an EMBL/GenBank/DDBJ whole genome shotgun (WGS) entry which is preliminary data.</text>
</comment>
<accession>A0A0D1AAS3</accession>
<dbReference type="GO" id="GO:0005829">
    <property type="term" value="C:cytosol"/>
    <property type="evidence" value="ECO:0007669"/>
    <property type="project" value="TreeGrafter"/>
</dbReference>
<evidence type="ECO:0000259" key="5">
    <source>
        <dbReference type="PROSITE" id="PS50931"/>
    </source>
</evidence>
<evidence type="ECO:0000256" key="4">
    <source>
        <dbReference type="ARBA" id="ARBA00023163"/>
    </source>
</evidence>
<proteinExistence type="inferred from homology"/>
<dbReference type="AlphaFoldDB" id="A0A0D1AAS3"/>
<dbReference type="EMBL" id="AWTT01000009">
    <property type="protein sequence ID" value="KIS03816.1"/>
    <property type="molecule type" value="Genomic_DNA"/>
</dbReference>
<sequence>MNFRDLQYFVQLVADRNYTKTAGHFDISQPTITYAIKRLENELNVQLFVRDQSHHQLNLTLAGQEFNQHAQSILQELDTAKADLIALSQQKIRFGLPPIIGTYYFPRLAKLLIRENIMPHLQTMEAGSATLQEKLTTGELDVALLGAIAPLKIKNVETLTLTSTDFKVIVSPEHPFKKRTTIKFTALKNEPFVTLKEGFVHPAAFRQLTAANNFQPQIVYTTPDINVLKGMVHENVGISLLSELALTSEQEVHAVALEDSDQPHFDIVLAYRTQVNPLIQKLINVLSQPLA</sequence>
<keyword evidence="3" id="KW-0238">DNA-binding</keyword>
<keyword evidence="4" id="KW-0804">Transcription</keyword>
<dbReference type="STRING" id="1335616.WDC_0557"/>
<dbReference type="PROSITE" id="PS50931">
    <property type="entry name" value="HTH_LYSR"/>
    <property type="match status" value="1"/>
</dbReference>
<evidence type="ECO:0000313" key="6">
    <source>
        <dbReference type="EMBL" id="KIS03816.1"/>
    </source>
</evidence>
<evidence type="ECO:0000313" key="7">
    <source>
        <dbReference type="Proteomes" id="UP000032279"/>
    </source>
</evidence>
<dbReference type="Gene3D" id="1.10.10.10">
    <property type="entry name" value="Winged helix-like DNA-binding domain superfamily/Winged helix DNA-binding domain"/>
    <property type="match status" value="1"/>
</dbReference>
<organism evidence="6 7">
    <name type="scientific">Paucilactobacillus wasatchensis</name>
    <dbReference type="NCBI Taxonomy" id="1335616"/>
    <lineage>
        <taxon>Bacteria</taxon>
        <taxon>Bacillati</taxon>
        <taxon>Bacillota</taxon>
        <taxon>Bacilli</taxon>
        <taxon>Lactobacillales</taxon>
        <taxon>Lactobacillaceae</taxon>
        <taxon>Paucilactobacillus</taxon>
    </lineage>
</organism>
<dbReference type="InterPro" id="IPR050950">
    <property type="entry name" value="HTH-type_LysR_regulators"/>
</dbReference>
<dbReference type="OrthoDB" id="9803735at2"/>
<evidence type="ECO:0000256" key="3">
    <source>
        <dbReference type="ARBA" id="ARBA00023125"/>
    </source>
</evidence>
<name>A0A0D1AAS3_9LACO</name>
<dbReference type="PANTHER" id="PTHR30419">
    <property type="entry name" value="HTH-TYPE TRANSCRIPTIONAL REGULATOR YBHD"/>
    <property type="match status" value="1"/>
</dbReference>
<feature type="domain" description="HTH lysR-type" evidence="5">
    <location>
        <begin position="1"/>
        <end position="58"/>
    </location>
</feature>
<dbReference type="GO" id="GO:0003677">
    <property type="term" value="F:DNA binding"/>
    <property type="evidence" value="ECO:0007669"/>
    <property type="project" value="UniProtKB-KW"/>
</dbReference>
<evidence type="ECO:0000256" key="2">
    <source>
        <dbReference type="ARBA" id="ARBA00023015"/>
    </source>
</evidence>
<dbReference type="GO" id="GO:0003700">
    <property type="term" value="F:DNA-binding transcription factor activity"/>
    <property type="evidence" value="ECO:0007669"/>
    <property type="project" value="InterPro"/>
</dbReference>
<dbReference type="FunFam" id="1.10.10.10:FF:000001">
    <property type="entry name" value="LysR family transcriptional regulator"/>
    <property type="match status" value="1"/>
</dbReference>
<dbReference type="InterPro" id="IPR000847">
    <property type="entry name" value="LysR_HTH_N"/>
</dbReference>
<dbReference type="InterPro" id="IPR036390">
    <property type="entry name" value="WH_DNA-bd_sf"/>
</dbReference>
<dbReference type="PATRIC" id="fig|1335616.4.peg.558"/>
<reference evidence="6 7" key="1">
    <citation type="submission" date="2013-08" db="EMBL/GenBank/DDBJ databases">
        <title>Lactobacillus wasatchii sp. WDC04, a late gas producing bacteria isolated from aged chedder cheese.</title>
        <authorList>
            <person name="Oberg C.J."/>
            <person name="Culumber M."/>
            <person name="McMahon D.J."/>
            <person name="Broadbent J.R."/>
            <person name="Oberg T.S."/>
            <person name="Ortaki F."/>
        </authorList>
    </citation>
    <scope>NUCLEOTIDE SEQUENCE [LARGE SCALE GENOMIC DNA]</scope>
    <source>
        <strain evidence="6 7">WDC04</strain>
    </source>
</reference>
<dbReference type="SUPFAM" id="SSF53850">
    <property type="entry name" value="Periplasmic binding protein-like II"/>
    <property type="match status" value="1"/>
</dbReference>
<dbReference type="PRINTS" id="PR00039">
    <property type="entry name" value="HTHLYSR"/>
</dbReference>
<gene>
    <name evidence="6" type="ORF">WDC_0557</name>
</gene>
<keyword evidence="7" id="KW-1185">Reference proteome</keyword>
<dbReference type="Pfam" id="PF03466">
    <property type="entry name" value="LysR_substrate"/>
    <property type="match status" value="1"/>
</dbReference>
<dbReference type="RefSeq" id="WP_044010272.1">
    <property type="nucleotide sequence ID" value="NZ_AWTT01000009.1"/>
</dbReference>
<dbReference type="SUPFAM" id="SSF46785">
    <property type="entry name" value="Winged helix' DNA-binding domain"/>
    <property type="match status" value="1"/>
</dbReference>
<dbReference type="InterPro" id="IPR005119">
    <property type="entry name" value="LysR_subst-bd"/>
</dbReference>
<protein>
    <submittedName>
        <fullName evidence="6">Malolactic regulator</fullName>
    </submittedName>
</protein>
<comment type="similarity">
    <text evidence="1">Belongs to the LysR transcriptional regulatory family.</text>
</comment>
<dbReference type="Proteomes" id="UP000032279">
    <property type="component" value="Unassembled WGS sequence"/>
</dbReference>
<keyword evidence="2" id="KW-0805">Transcription regulation</keyword>
<dbReference type="Pfam" id="PF00126">
    <property type="entry name" value="HTH_1"/>
    <property type="match status" value="1"/>
</dbReference>
<evidence type="ECO:0000256" key="1">
    <source>
        <dbReference type="ARBA" id="ARBA00009437"/>
    </source>
</evidence>
<dbReference type="Gene3D" id="3.40.190.10">
    <property type="entry name" value="Periplasmic binding protein-like II"/>
    <property type="match status" value="2"/>
</dbReference>
<dbReference type="PANTHER" id="PTHR30419:SF8">
    <property type="entry name" value="NITROGEN ASSIMILATION TRANSCRIPTIONAL ACTIVATOR-RELATED"/>
    <property type="match status" value="1"/>
</dbReference>